<proteinExistence type="predicted"/>
<sequence length="325" mass="36888">MVIEQMKDAGVKPDSITFGYLINNCNREDDITKYYTEMKEAGVQATKRVYMSLIDAYAASGQFEKAKQVVSDPDVPASNQNELKSELISALASHGRRADALSIYEEMKNDKCHVEPKSIISLIEYSDPKGDLSTLVQLANDLQDDNSWIDGFFRMILFAVRNKKSSNILDLLKQNKVRLSKVDIPAEYHYDEVFWAIAETEPSDVKLGMNLLRFMKDELGFVPSRKCLDFLLHACVNAKDIENGLLVWKEYQSVGLPCNVLSFLRMYQVLLASGDSEGAKKLVSKIPKDDEDVKHIIEESQIVYSHSRTPKKKKSKKRTMVFPTK</sequence>
<reference evidence="4" key="1">
    <citation type="journal article" date="2015" name="Nat. Plants">
        <title>Genome expansion of Arabis alpina linked with retrotransposition and reduced symmetric DNA methylation.</title>
        <authorList>
            <person name="Willing E.M."/>
            <person name="Rawat V."/>
            <person name="Mandakova T."/>
            <person name="Maumus F."/>
            <person name="James G.V."/>
            <person name="Nordstroem K.J."/>
            <person name="Becker C."/>
            <person name="Warthmann N."/>
            <person name="Chica C."/>
            <person name="Szarzynska B."/>
            <person name="Zytnicki M."/>
            <person name="Albani M.C."/>
            <person name="Kiefer C."/>
            <person name="Bergonzi S."/>
            <person name="Castaings L."/>
            <person name="Mateos J.L."/>
            <person name="Berns M.C."/>
            <person name="Bujdoso N."/>
            <person name="Piofczyk T."/>
            <person name="de Lorenzo L."/>
            <person name="Barrero-Sicilia C."/>
            <person name="Mateos I."/>
            <person name="Piednoel M."/>
            <person name="Hagmann J."/>
            <person name="Chen-Min-Tao R."/>
            <person name="Iglesias-Fernandez R."/>
            <person name="Schuster S.C."/>
            <person name="Alonso-Blanco C."/>
            <person name="Roudier F."/>
            <person name="Carbonero P."/>
            <person name="Paz-Ares J."/>
            <person name="Davis S.J."/>
            <person name="Pecinka A."/>
            <person name="Quesneville H."/>
            <person name="Colot V."/>
            <person name="Lysak M.A."/>
            <person name="Weigel D."/>
            <person name="Coupland G."/>
            <person name="Schneeberger K."/>
        </authorList>
    </citation>
    <scope>NUCLEOTIDE SEQUENCE [LARGE SCALE GENOMIC DNA]</scope>
    <source>
        <strain evidence="4">cv. Pajares</strain>
    </source>
</reference>
<dbReference type="InterPro" id="IPR011990">
    <property type="entry name" value="TPR-like_helical_dom_sf"/>
</dbReference>
<keyword evidence="1" id="KW-0677">Repeat</keyword>
<evidence type="ECO:0000313" key="4">
    <source>
        <dbReference type="Proteomes" id="UP000029120"/>
    </source>
</evidence>
<evidence type="ECO:0008006" key="5">
    <source>
        <dbReference type="Google" id="ProtNLM"/>
    </source>
</evidence>
<dbReference type="eggNOG" id="KOG4197">
    <property type="taxonomic scope" value="Eukaryota"/>
</dbReference>
<evidence type="ECO:0000256" key="1">
    <source>
        <dbReference type="ARBA" id="ARBA00022737"/>
    </source>
</evidence>
<dbReference type="OrthoDB" id="767661at2759"/>
<dbReference type="Gramene" id="KFK23832">
    <property type="protein sequence ID" value="KFK23832"/>
    <property type="gene ID" value="AALP_AAs68705U000100"/>
</dbReference>
<feature type="region of interest" description="Disordered" evidence="2">
    <location>
        <begin position="304"/>
        <end position="325"/>
    </location>
</feature>
<accession>A0A087G1T0</accession>
<dbReference type="PANTHER" id="PTHR47262">
    <property type="entry name" value="OS02G0132600 PROTEIN"/>
    <property type="match status" value="1"/>
</dbReference>
<organism evidence="3 4">
    <name type="scientific">Arabis alpina</name>
    <name type="common">Alpine rock-cress</name>
    <dbReference type="NCBI Taxonomy" id="50452"/>
    <lineage>
        <taxon>Eukaryota</taxon>
        <taxon>Viridiplantae</taxon>
        <taxon>Streptophyta</taxon>
        <taxon>Embryophyta</taxon>
        <taxon>Tracheophyta</taxon>
        <taxon>Spermatophyta</taxon>
        <taxon>Magnoliopsida</taxon>
        <taxon>eudicotyledons</taxon>
        <taxon>Gunneridae</taxon>
        <taxon>Pentapetalae</taxon>
        <taxon>rosids</taxon>
        <taxon>malvids</taxon>
        <taxon>Brassicales</taxon>
        <taxon>Brassicaceae</taxon>
        <taxon>Arabideae</taxon>
        <taxon>Arabis</taxon>
    </lineage>
</organism>
<dbReference type="NCBIfam" id="TIGR00756">
    <property type="entry name" value="PPR"/>
    <property type="match status" value="1"/>
</dbReference>
<dbReference type="EMBL" id="KL974852">
    <property type="protein sequence ID" value="KFK23832.1"/>
    <property type="molecule type" value="Genomic_DNA"/>
</dbReference>
<dbReference type="PANTHER" id="PTHR47262:SF2">
    <property type="entry name" value="PENTACOTRIPEPTIDE-REPEAT REGION OF PRORP DOMAIN-CONTAINING PROTEIN"/>
    <property type="match status" value="1"/>
</dbReference>
<dbReference type="OMA" id="WKEYENA"/>
<name>A0A087G1T0_ARAAL</name>
<dbReference type="Proteomes" id="UP000029120">
    <property type="component" value="Unassembled WGS sequence"/>
</dbReference>
<dbReference type="Gene3D" id="1.25.40.10">
    <property type="entry name" value="Tetratricopeptide repeat domain"/>
    <property type="match status" value="2"/>
</dbReference>
<keyword evidence="4" id="KW-1185">Reference proteome</keyword>
<dbReference type="Pfam" id="PF01535">
    <property type="entry name" value="PPR"/>
    <property type="match status" value="2"/>
</dbReference>
<feature type="compositionally biased region" description="Basic residues" evidence="2">
    <location>
        <begin position="308"/>
        <end position="319"/>
    </location>
</feature>
<dbReference type="InterPro" id="IPR002885">
    <property type="entry name" value="PPR_rpt"/>
</dbReference>
<protein>
    <recommendedName>
        <fullName evidence="5">Pentacotripeptide-repeat region of PRORP domain-containing protein</fullName>
    </recommendedName>
</protein>
<dbReference type="AlphaFoldDB" id="A0A087G1T0"/>
<evidence type="ECO:0000256" key="2">
    <source>
        <dbReference type="SAM" id="MobiDB-lite"/>
    </source>
</evidence>
<evidence type="ECO:0000313" key="3">
    <source>
        <dbReference type="EMBL" id="KFK23832.1"/>
    </source>
</evidence>
<gene>
    <name evidence="3" type="ORF">AALP_AAs68705U000100</name>
</gene>